<keyword evidence="2" id="KW-1185">Reference proteome</keyword>
<evidence type="ECO:0000313" key="1">
    <source>
        <dbReference type="EMBL" id="URI10173.1"/>
    </source>
</evidence>
<sequence length="59" mass="6512">MGNTFLLTEHHVELQPVVKHSSEGAASIPGERKVNKELPKNAQALACQLLFSERRTNEG</sequence>
<proteinExistence type="predicted"/>
<name>A0ABY4SEK7_AQUTE</name>
<reference evidence="1" key="1">
    <citation type="submission" date="2022-05" db="EMBL/GenBank/DDBJ databases">
        <title>An RpoN-dependent PEP-CTERM gene is involved in floc formation of an Aquincola tertiaricarbonis strain.</title>
        <authorList>
            <person name="Qiu D."/>
            <person name="Xia M."/>
        </authorList>
    </citation>
    <scope>NUCLEOTIDE SEQUENCE</scope>
    <source>
        <strain evidence="1">RN12</strain>
    </source>
</reference>
<dbReference type="EMBL" id="CP097636">
    <property type="protein sequence ID" value="URI10173.1"/>
    <property type="molecule type" value="Genomic_DNA"/>
</dbReference>
<accession>A0ABY4SEK7</accession>
<evidence type="ECO:0000313" key="2">
    <source>
        <dbReference type="Proteomes" id="UP001056201"/>
    </source>
</evidence>
<protein>
    <submittedName>
        <fullName evidence="1">Uncharacterized protein</fullName>
    </submittedName>
</protein>
<gene>
    <name evidence="1" type="ORF">MW290_32080</name>
</gene>
<organism evidence="1 2">
    <name type="scientific">Aquincola tertiaricarbonis</name>
    <dbReference type="NCBI Taxonomy" id="391953"/>
    <lineage>
        <taxon>Bacteria</taxon>
        <taxon>Pseudomonadati</taxon>
        <taxon>Pseudomonadota</taxon>
        <taxon>Betaproteobacteria</taxon>
        <taxon>Burkholderiales</taxon>
        <taxon>Sphaerotilaceae</taxon>
        <taxon>Aquincola</taxon>
    </lineage>
</organism>
<dbReference type="Proteomes" id="UP001056201">
    <property type="component" value="Chromosome 2"/>
</dbReference>